<dbReference type="InterPro" id="IPR013762">
    <property type="entry name" value="Integrase-like_cat_sf"/>
</dbReference>
<sequence>MFKLLATTGMRRSELVSLTWEQLDLSKQTILI</sequence>
<comment type="caution">
    <text evidence="3">The sequence shown here is derived from an EMBL/GenBank/DDBJ whole genome shotgun (WGS) entry which is preliminary data.</text>
</comment>
<dbReference type="AlphaFoldDB" id="A0A926NK79"/>
<name>A0A926NK79_9BACI</name>
<evidence type="ECO:0000256" key="1">
    <source>
        <dbReference type="ARBA" id="ARBA00023172"/>
    </source>
</evidence>
<dbReference type="Proteomes" id="UP000626844">
    <property type="component" value="Unassembled WGS sequence"/>
</dbReference>
<evidence type="ECO:0000313" key="3">
    <source>
        <dbReference type="EMBL" id="MBD1379371.1"/>
    </source>
</evidence>
<dbReference type="EMBL" id="JACXAI010000003">
    <property type="protein sequence ID" value="MBD1379371.1"/>
    <property type="molecule type" value="Genomic_DNA"/>
</dbReference>
<dbReference type="InterPro" id="IPR002104">
    <property type="entry name" value="Integrase_catalytic"/>
</dbReference>
<proteinExistence type="predicted"/>
<dbReference type="PROSITE" id="PS51898">
    <property type="entry name" value="TYR_RECOMBINASE"/>
    <property type="match status" value="1"/>
</dbReference>
<accession>A0A926NK79</accession>
<gene>
    <name evidence="3" type="ORF">IC621_03915</name>
</gene>
<dbReference type="InterPro" id="IPR011010">
    <property type="entry name" value="DNA_brk_join_enz"/>
</dbReference>
<dbReference type="GO" id="GO:0003677">
    <property type="term" value="F:DNA binding"/>
    <property type="evidence" value="ECO:0007669"/>
    <property type="project" value="InterPro"/>
</dbReference>
<dbReference type="Gene3D" id="1.10.443.10">
    <property type="entry name" value="Intergrase catalytic core"/>
    <property type="match status" value="1"/>
</dbReference>
<protein>
    <submittedName>
        <fullName evidence="3">Tyrosine-type recombinase/integrase</fullName>
    </submittedName>
</protein>
<reference evidence="3" key="1">
    <citation type="submission" date="2020-09" db="EMBL/GenBank/DDBJ databases">
        <title>A novel bacterium of genus Bacillus, isolated from South China Sea.</title>
        <authorList>
            <person name="Huang H."/>
            <person name="Mo K."/>
            <person name="Hu Y."/>
        </authorList>
    </citation>
    <scope>NUCLEOTIDE SEQUENCE</scope>
    <source>
        <strain evidence="3">IB182487</strain>
    </source>
</reference>
<dbReference type="GO" id="GO:0015074">
    <property type="term" value="P:DNA integration"/>
    <property type="evidence" value="ECO:0007669"/>
    <property type="project" value="InterPro"/>
</dbReference>
<dbReference type="Pfam" id="PF00589">
    <property type="entry name" value="Phage_integrase"/>
    <property type="match status" value="1"/>
</dbReference>
<dbReference type="SUPFAM" id="SSF56349">
    <property type="entry name" value="DNA breaking-rejoining enzymes"/>
    <property type="match status" value="1"/>
</dbReference>
<organism evidence="3 4">
    <name type="scientific">Metabacillus arenae</name>
    <dbReference type="NCBI Taxonomy" id="2771434"/>
    <lineage>
        <taxon>Bacteria</taxon>
        <taxon>Bacillati</taxon>
        <taxon>Bacillota</taxon>
        <taxon>Bacilli</taxon>
        <taxon>Bacillales</taxon>
        <taxon>Bacillaceae</taxon>
        <taxon>Metabacillus</taxon>
    </lineage>
</organism>
<keyword evidence="1" id="KW-0233">DNA recombination</keyword>
<evidence type="ECO:0000259" key="2">
    <source>
        <dbReference type="PROSITE" id="PS51898"/>
    </source>
</evidence>
<evidence type="ECO:0000313" key="4">
    <source>
        <dbReference type="Proteomes" id="UP000626844"/>
    </source>
</evidence>
<feature type="domain" description="Tyr recombinase" evidence="2">
    <location>
        <begin position="1"/>
        <end position="32"/>
    </location>
</feature>
<keyword evidence="4" id="KW-1185">Reference proteome</keyword>
<dbReference type="GO" id="GO:0006310">
    <property type="term" value="P:DNA recombination"/>
    <property type="evidence" value="ECO:0007669"/>
    <property type="project" value="UniProtKB-KW"/>
</dbReference>